<sequence length="146" mass="15997">MASRTRHAHRPECATAFRRAAKSIESWVLSDLGRLSMTSRTGPRTPPILHQQFPQTPTGTPQSPTPSTSWKTSISSSTGSATSFPQSVYPAPSYAPPPTPRGHADWTPYVFPLGHRSRHSSASSATSSVVEDDCEKVIVGVRRRWR</sequence>
<dbReference type="Proteomes" id="UP001447188">
    <property type="component" value="Unassembled WGS sequence"/>
</dbReference>
<reference evidence="2 3" key="1">
    <citation type="submission" date="2024-02" db="EMBL/GenBank/DDBJ databases">
        <title>Discinaceae phylogenomics.</title>
        <authorList>
            <person name="Dirks A.C."/>
            <person name="James T.Y."/>
        </authorList>
    </citation>
    <scope>NUCLEOTIDE SEQUENCE [LARGE SCALE GENOMIC DNA]</scope>
    <source>
        <strain evidence="2 3">ACD0624</strain>
    </source>
</reference>
<organism evidence="2 3">
    <name type="scientific">Discina gigas</name>
    <dbReference type="NCBI Taxonomy" id="1032678"/>
    <lineage>
        <taxon>Eukaryota</taxon>
        <taxon>Fungi</taxon>
        <taxon>Dikarya</taxon>
        <taxon>Ascomycota</taxon>
        <taxon>Pezizomycotina</taxon>
        <taxon>Pezizomycetes</taxon>
        <taxon>Pezizales</taxon>
        <taxon>Discinaceae</taxon>
        <taxon>Discina</taxon>
    </lineage>
</organism>
<gene>
    <name evidence="2" type="ORF">Q9L58_000743</name>
</gene>
<proteinExistence type="predicted"/>
<accession>A0ABR3GWA1</accession>
<feature type="compositionally biased region" description="Low complexity" evidence="1">
    <location>
        <begin position="51"/>
        <end position="92"/>
    </location>
</feature>
<evidence type="ECO:0000313" key="2">
    <source>
        <dbReference type="EMBL" id="KAL0640185.1"/>
    </source>
</evidence>
<dbReference type="EMBL" id="JBBBZM010000005">
    <property type="protein sequence ID" value="KAL0640185.1"/>
    <property type="molecule type" value="Genomic_DNA"/>
</dbReference>
<protein>
    <submittedName>
        <fullName evidence="2">Uncharacterized protein</fullName>
    </submittedName>
</protein>
<evidence type="ECO:0000256" key="1">
    <source>
        <dbReference type="SAM" id="MobiDB-lite"/>
    </source>
</evidence>
<keyword evidence="3" id="KW-1185">Reference proteome</keyword>
<evidence type="ECO:0000313" key="3">
    <source>
        <dbReference type="Proteomes" id="UP001447188"/>
    </source>
</evidence>
<comment type="caution">
    <text evidence="2">The sequence shown here is derived from an EMBL/GenBank/DDBJ whole genome shotgun (WGS) entry which is preliminary data.</text>
</comment>
<name>A0ABR3GWA1_9PEZI</name>
<feature type="region of interest" description="Disordered" evidence="1">
    <location>
        <begin position="32"/>
        <end position="108"/>
    </location>
</feature>